<dbReference type="GO" id="GO:0030246">
    <property type="term" value="F:carbohydrate binding"/>
    <property type="evidence" value="ECO:0007669"/>
    <property type="project" value="InterPro"/>
</dbReference>
<name>A0AA49GJ00_9BACT</name>
<evidence type="ECO:0000313" key="6">
    <source>
        <dbReference type="EMBL" id="WKN34158.1"/>
    </source>
</evidence>
<feature type="domain" description="Cytochrome c" evidence="5">
    <location>
        <begin position="34"/>
        <end position="133"/>
    </location>
</feature>
<dbReference type="Pfam" id="PF03422">
    <property type="entry name" value="CBM_6"/>
    <property type="match status" value="1"/>
</dbReference>
<evidence type="ECO:0000256" key="3">
    <source>
        <dbReference type="ARBA" id="ARBA00023004"/>
    </source>
</evidence>
<reference evidence="6" key="2">
    <citation type="journal article" date="2024" name="Antonie Van Leeuwenhoek">
        <title>Roseihalotalea indica gen. nov., sp. nov., a halophilic Bacteroidetes from mesopelagic Southwest Indian Ocean with higher carbohydrate metabolic potential.</title>
        <authorList>
            <person name="Chen B."/>
            <person name="Zhang M."/>
            <person name="Lin D."/>
            <person name="Ye J."/>
            <person name="Tang K."/>
        </authorList>
    </citation>
    <scope>NUCLEOTIDE SEQUENCE</scope>
    <source>
        <strain evidence="6">TK19036</strain>
    </source>
</reference>
<organism evidence="6">
    <name type="scientific">Roseihalotalea indica</name>
    <dbReference type="NCBI Taxonomy" id="2867963"/>
    <lineage>
        <taxon>Bacteria</taxon>
        <taxon>Pseudomonadati</taxon>
        <taxon>Bacteroidota</taxon>
        <taxon>Cytophagia</taxon>
        <taxon>Cytophagales</taxon>
        <taxon>Catalimonadaceae</taxon>
        <taxon>Roseihalotalea</taxon>
    </lineage>
</organism>
<proteinExistence type="predicted"/>
<dbReference type="EMBL" id="CP120682">
    <property type="protein sequence ID" value="WKN34158.1"/>
    <property type="molecule type" value="Genomic_DNA"/>
</dbReference>
<dbReference type="InterPro" id="IPR036909">
    <property type="entry name" value="Cyt_c-like_dom_sf"/>
</dbReference>
<dbReference type="PROSITE" id="PS51007">
    <property type="entry name" value="CYTC"/>
    <property type="match status" value="1"/>
</dbReference>
<dbReference type="InterPro" id="IPR011444">
    <property type="entry name" value="DUF1549"/>
</dbReference>
<dbReference type="PANTHER" id="PTHR35889:SF3">
    <property type="entry name" value="F-BOX DOMAIN-CONTAINING PROTEIN"/>
    <property type="match status" value="1"/>
</dbReference>
<dbReference type="InterPro" id="IPR009056">
    <property type="entry name" value="Cyt_c-like_dom"/>
</dbReference>
<dbReference type="Pfam" id="PF07635">
    <property type="entry name" value="PSCyt1"/>
    <property type="match status" value="1"/>
</dbReference>
<dbReference type="PANTHER" id="PTHR35889">
    <property type="entry name" value="CYCLOINULO-OLIGOSACCHARIDE FRUCTANOTRANSFERASE-RELATED"/>
    <property type="match status" value="1"/>
</dbReference>
<sequence length="920" mass="104720">MKENNRSRRAILQWSLLAIFILLATLTLWLTLGPSVSSDTVDFNAEVRPILNKKCITCHGGVKRSGGFSLLFRTEALSPNESGKPAIVPGDVQASEMIHRIKNHDPEERMPPEGDPLSKQEIAILTRWIEQGAHWEDHWAYVKPQPIQVPDTDTDWGNNDIDKFVQRRLQQEQLTPSTEADKPTLLRRVSLDLTGLPPTTAEMQDFLEDNSDQAYEKAVDRLLESPHYGERWAALWMDLSRYADSKGYEKDGPRSIWQFRDWLINAFNEDKPFDEFTIEQLAGDLLPNPTDDQRIATAFHRNTMNNDEGGTDDEEFRVASVIDRVNTTWDVWQATTMACVQCHSHPYDPIRHEEYYKFFAFLNNTADADVPSETPNLTTFQQEEDREQLEDLKNWVIQHTSSADDKLSQAQKFVNLVRFTEPKIHPHSFDTIVHGTLADNKYLVVEEGGYARLPDVPLRGEPQMLLSYSARQNGGLVEIRLDSLKGQLLTRWQVKASPGDQGFGVSSVPVQPVEGNHDLYFIFKKAGPGGANPMVEWVLFHEPLPGKNQPQYPQKQQALFTLLNNQDVIQTPVMVERPERYRRPTHVFVRGNWLVPGEEVEPDVPQAWPALPEGVENNRLGMAKWMVNEENPLTARVMVNRLWAELFGTGIVETIEDFGTQGARPSHPELLDWLALQFMHEQDWSIKQALKQMVMSATYRQSSRVAPELLAEDPSNRLLARGPRVRLTAEQVRDQALAVSGLLSDKMYGPSVMPPQPEGLWQVVYSGLEWKTSEGEDQHRRALYTFWRRTSPYPSMIAFDGPSREFCVTRRINTNTPLQALVTLNDPVYVEAAQALARQMKQAGEASEEQLRFGYERALVHSIEPEKLEKLAALYEEAEQYYRENPDEVVKMAGEEDAELAALTVVANAIMNLDEFVTKA</sequence>
<dbReference type="SUPFAM" id="SSF46626">
    <property type="entry name" value="Cytochrome c"/>
    <property type="match status" value="1"/>
</dbReference>
<keyword evidence="2 4" id="KW-0479">Metal-binding</keyword>
<dbReference type="Pfam" id="PF07583">
    <property type="entry name" value="PSCyt2"/>
    <property type="match status" value="1"/>
</dbReference>
<evidence type="ECO:0000256" key="1">
    <source>
        <dbReference type="ARBA" id="ARBA00022617"/>
    </source>
</evidence>
<evidence type="ECO:0000256" key="4">
    <source>
        <dbReference type="PROSITE-ProRule" id="PRU00433"/>
    </source>
</evidence>
<dbReference type="AlphaFoldDB" id="A0AA49GJ00"/>
<reference evidence="6" key="1">
    <citation type="journal article" date="2023" name="Comput. Struct. Biotechnol. J.">
        <title>Discovery of a novel marine Bacteroidetes with a rich repertoire of carbohydrate-active enzymes.</title>
        <authorList>
            <person name="Chen B."/>
            <person name="Liu G."/>
            <person name="Chen Q."/>
            <person name="Wang H."/>
            <person name="Liu L."/>
            <person name="Tang K."/>
        </authorList>
    </citation>
    <scope>NUCLEOTIDE SEQUENCE</scope>
    <source>
        <strain evidence="6">TK19036</strain>
    </source>
</reference>
<dbReference type="Pfam" id="PF07587">
    <property type="entry name" value="PSD1"/>
    <property type="match status" value="1"/>
</dbReference>
<keyword evidence="1 4" id="KW-0349">Heme</keyword>
<dbReference type="CDD" id="cd04084">
    <property type="entry name" value="CBM6_xylanase-like"/>
    <property type="match status" value="1"/>
</dbReference>
<gene>
    <name evidence="6" type="ORF">K4G66_17405</name>
</gene>
<dbReference type="InterPro" id="IPR008979">
    <property type="entry name" value="Galactose-bd-like_sf"/>
</dbReference>
<keyword evidence="3 4" id="KW-0408">Iron</keyword>
<dbReference type="GO" id="GO:0009055">
    <property type="term" value="F:electron transfer activity"/>
    <property type="evidence" value="ECO:0007669"/>
    <property type="project" value="InterPro"/>
</dbReference>
<dbReference type="SUPFAM" id="SSF49785">
    <property type="entry name" value="Galactose-binding domain-like"/>
    <property type="match status" value="1"/>
</dbReference>
<evidence type="ECO:0000256" key="2">
    <source>
        <dbReference type="ARBA" id="ARBA00022723"/>
    </source>
</evidence>
<dbReference type="Gene3D" id="1.10.760.10">
    <property type="entry name" value="Cytochrome c-like domain"/>
    <property type="match status" value="1"/>
</dbReference>
<dbReference type="GO" id="GO:0020037">
    <property type="term" value="F:heme binding"/>
    <property type="evidence" value="ECO:0007669"/>
    <property type="project" value="InterPro"/>
</dbReference>
<protein>
    <submittedName>
        <fullName evidence="6">DUF1553 domain-containing protein</fullName>
    </submittedName>
</protein>
<dbReference type="InterPro" id="IPR022655">
    <property type="entry name" value="DUF1553"/>
</dbReference>
<dbReference type="InterPro" id="IPR011429">
    <property type="entry name" value="Cyt_c_Planctomycete-type"/>
</dbReference>
<dbReference type="Gene3D" id="2.60.120.260">
    <property type="entry name" value="Galactose-binding domain-like"/>
    <property type="match status" value="1"/>
</dbReference>
<dbReference type="InterPro" id="IPR005084">
    <property type="entry name" value="CBM6"/>
</dbReference>
<evidence type="ECO:0000259" key="5">
    <source>
        <dbReference type="PROSITE" id="PS51007"/>
    </source>
</evidence>
<dbReference type="GO" id="GO:0046872">
    <property type="term" value="F:metal ion binding"/>
    <property type="evidence" value="ECO:0007669"/>
    <property type="project" value="UniProtKB-KW"/>
</dbReference>
<accession>A0AA49GJ00</accession>